<proteinExistence type="predicted"/>
<comment type="caution">
    <text evidence="1">The sequence shown here is derived from an EMBL/GenBank/DDBJ whole genome shotgun (WGS) entry which is preliminary data.</text>
</comment>
<evidence type="ECO:0000313" key="1">
    <source>
        <dbReference type="EMBL" id="MEI4277024.1"/>
    </source>
</evidence>
<dbReference type="Pfam" id="PF11662">
    <property type="entry name" value="DUF3263"/>
    <property type="match status" value="1"/>
</dbReference>
<organism evidence="1 2">
    <name type="scientific">Klenkia terrae</name>
    <dbReference type="NCBI Taxonomy" id="1052259"/>
    <lineage>
        <taxon>Bacteria</taxon>
        <taxon>Bacillati</taxon>
        <taxon>Actinomycetota</taxon>
        <taxon>Actinomycetes</taxon>
        <taxon>Geodermatophilales</taxon>
        <taxon>Geodermatophilaceae</taxon>
        <taxon>Klenkia</taxon>
    </lineage>
</organism>
<dbReference type="InterPro" id="IPR021678">
    <property type="entry name" value="DUF3263"/>
</dbReference>
<dbReference type="RefSeq" id="WP_336391624.1">
    <property type="nucleotide sequence ID" value="NZ_JBAPLV010000001.1"/>
</dbReference>
<dbReference type="EMBL" id="JBAPLV010000001">
    <property type="protein sequence ID" value="MEI4277024.1"/>
    <property type="molecule type" value="Genomic_DNA"/>
</dbReference>
<name>A0ABU8E044_9ACTN</name>
<keyword evidence="2" id="KW-1185">Reference proteome</keyword>
<sequence>MSSDAAHAHPPVLPGAAAETAAEIAAVAAGQETGLPRRERDVLAFERQWWRYAGAKEAAIKEQFGLSATRYYQVLNTVIDRPEALAVDPLLVRRLRRMRATRQRQRSARTLGTEV</sequence>
<protein>
    <submittedName>
        <fullName evidence="1">DUF3263 domain-containing protein</fullName>
    </submittedName>
</protein>
<gene>
    <name evidence="1" type="ORF">UXQ13_00965</name>
</gene>
<dbReference type="Proteomes" id="UP001373496">
    <property type="component" value="Unassembled WGS sequence"/>
</dbReference>
<accession>A0ABU8E044</accession>
<evidence type="ECO:0000313" key="2">
    <source>
        <dbReference type="Proteomes" id="UP001373496"/>
    </source>
</evidence>
<reference evidence="1 2" key="1">
    <citation type="submission" date="2024-03" db="EMBL/GenBank/DDBJ databases">
        <title>Draft genome sequence of Klenkia terrae.</title>
        <authorList>
            <person name="Duangmal K."/>
            <person name="Chantavorakit T."/>
        </authorList>
    </citation>
    <scope>NUCLEOTIDE SEQUENCE [LARGE SCALE GENOMIC DNA]</scope>
    <source>
        <strain evidence="1 2">JCM 17786</strain>
    </source>
</reference>